<proteinExistence type="predicted"/>
<dbReference type="AlphaFoldDB" id="A0A6M3IP46"/>
<organism evidence="1">
    <name type="scientific">viral metagenome</name>
    <dbReference type="NCBI Taxonomy" id="1070528"/>
    <lineage>
        <taxon>unclassified sequences</taxon>
        <taxon>metagenomes</taxon>
        <taxon>organismal metagenomes</taxon>
    </lineage>
</organism>
<accession>A0A6M3IP46</accession>
<reference evidence="1" key="1">
    <citation type="submission" date="2020-03" db="EMBL/GenBank/DDBJ databases">
        <title>The deep terrestrial virosphere.</title>
        <authorList>
            <person name="Holmfeldt K."/>
            <person name="Nilsson E."/>
            <person name="Simone D."/>
            <person name="Lopez-Fernandez M."/>
            <person name="Wu X."/>
            <person name="de Brujin I."/>
            <person name="Lundin D."/>
            <person name="Andersson A."/>
            <person name="Bertilsson S."/>
            <person name="Dopson M."/>
        </authorList>
    </citation>
    <scope>NUCLEOTIDE SEQUENCE</scope>
    <source>
        <strain evidence="2">MM415A05213</strain>
        <strain evidence="1">MM415B01367</strain>
    </source>
</reference>
<name>A0A6M3IP46_9ZZZZ</name>
<evidence type="ECO:0000313" key="1">
    <source>
        <dbReference type="EMBL" id="QJA59085.1"/>
    </source>
</evidence>
<dbReference type="EMBL" id="MT141670">
    <property type="protein sequence ID" value="QJA69019.1"/>
    <property type="molecule type" value="Genomic_DNA"/>
</dbReference>
<dbReference type="EMBL" id="MT141353">
    <property type="protein sequence ID" value="QJA59085.1"/>
    <property type="molecule type" value="Genomic_DNA"/>
</dbReference>
<gene>
    <name evidence="2" type="ORF">MM415A05213_0005</name>
    <name evidence="1" type="ORF">MM415B01367_0016</name>
</gene>
<evidence type="ECO:0000313" key="2">
    <source>
        <dbReference type="EMBL" id="QJA69019.1"/>
    </source>
</evidence>
<protein>
    <submittedName>
        <fullName evidence="1">Uncharacterized protein</fullName>
    </submittedName>
</protein>
<sequence>MKLQNQDIWLAYPSLVRLSEMRLPVDVGLGIAKLIKKLQGPYHEIEQKRKGFVQQYGTIEKGEMRVYPDSPNAGDFSVDFGQFLVEEWRDDFEIERVIIPTKIEGECIECGRNMDVVFLIDPQILIPLVKDFVACQ</sequence>